<organism evidence="2 3">
    <name type="scientific">Crucibulum laeve</name>
    <dbReference type="NCBI Taxonomy" id="68775"/>
    <lineage>
        <taxon>Eukaryota</taxon>
        <taxon>Fungi</taxon>
        <taxon>Dikarya</taxon>
        <taxon>Basidiomycota</taxon>
        <taxon>Agaricomycotina</taxon>
        <taxon>Agaricomycetes</taxon>
        <taxon>Agaricomycetidae</taxon>
        <taxon>Agaricales</taxon>
        <taxon>Agaricineae</taxon>
        <taxon>Nidulariaceae</taxon>
        <taxon>Crucibulum</taxon>
    </lineage>
</organism>
<gene>
    <name evidence="2" type="ORF">BDQ12DRAFT_672887</name>
</gene>
<evidence type="ECO:0000256" key="1">
    <source>
        <dbReference type="SAM" id="MobiDB-lite"/>
    </source>
</evidence>
<proteinExistence type="predicted"/>
<dbReference type="OrthoDB" id="3182478at2759"/>
<reference evidence="2 3" key="1">
    <citation type="journal article" date="2019" name="Nat. Ecol. Evol.">
        <title>Megaphylogeny resolves global patterns of mushroom evolution.</title>
        <authorList>
            <person name="Varga T."/>
            <person name="Krizsan K."/>
            <person name="Foldi C."/>
            <person name="Dima B."/>
            <person name="Sanchez-Garcia M."/>
            <person name="Sanchez-Ramirez S."/>
            <person name="Szollosi G.J."/>
            <person name="Szarkandi J.G."/>
            <person name="Papp V."/>
            <person name="Albert L."/>
            <person name="Andreopoulos W."/>
            <person name="Angelini C."/>
            <person name="Antonin V."/>
            <person name="Barry K.W."/>
            <person name="Bougher N.L."/>
            <person name="Buchanan P."/>
            <person name="Buyck B."/>
            <person name="Bense V."/>
            <person name="Catcheside P."/>
            <person name="Chovatia M."/>
            <person name="Cooper J."/>
            <person name="Damon W."/>
            <person name="Desjardin D."/>
            <person name="Finy P."/>
            <person name="Geml J."/>
            <person name="Haridas S."/>
            <person name="Hughes K."/>
            <person name="Justo A."/>
            <person name="Karasinski D."/>
            <person name="Kautmanova I."/>
            <person name="Kiss B."/>
            <person name="Kocsube S."/>
            <person name="Kotiranta H."/>
            <person name="LaButti K.M."/>
            <person name="Lechner B.E."/>
            <person name="Liimatainen K."/>
            <person name="Lipzen A."/>
            <person name="Lukacs Z."/>
            <person name="Mihaltcheva S."/>
            <person name="Morgado L.N."/>
            <person name="Niskanen T."/>
            <person name="Noordeloos M.E."/>
            <person name="Ohm R.A."/>
            <person name="Ortiz-Santana B."/>
            <person name="Ovrebo C."/>
            <person name="Racz N."/>
            <person name="Riley R."/>
            <person name="Savchenko A."/>
            <person name="Shiryaev A."/>
            <person name="Soop K."/>
            <person name="Spirin V."/>
            <person name="Szebenyi C."/>
            <person name="Tomsovsky M."/>
            <person name="Tulloss R.E."/>
            <person name="Uehling J."/>
            <person name="Grigoriev I.V."/>
            <person name="Vagvolgyi C."/>
            <person name="Papp T."/>
            <person name="Martin F.M."/>
            <person name="Miettinen O."/>
            <person name="Hibbett D.S."/>
            <person name="Nagy L.G."/>
        </authorList>
    </citation>
    <scope>NUCLEOTIDE SEQUENCE [LARGE SCALE GENOMIC DNA]</scope>
    <source>
        <strain evidence="2 3">CBS 166.37</strain>
    </source>
</reference>
<name>A0A5C3MI69_9AGAR</name>
<sequence length="84" mass="9669">MIRRTPTLVPMSDLDVQDIRDMIAKQKASALSHQQLVVKMKRLAENPNMEQEDIDMLAQISKRHQEDKEKARRIGLPDAESSRS</sequence>
<keyword evidence="3" id="KW-1185">Reference proteome</keyword>
<accession>A0A5C3MI69</accession>
<dbReference type="EMBL" id="ML213590">
    <property type="protein sequence ID" value="TFK44385.1"/>
    <property type="molecule type" value="Genomic_DNA"/>
</dbReference>
<dbReference type="AlphaFoldDB" id="A0A5C3MI69"/>
<evidence type="ECO:0000313" key="3">
    <source>
        <dbReference type="Proteomes" id="UP000308652"/>
    </source>
</evidence>
<evidence type="ECO:0000313" key="2">
    <source>
        <dbReference type="EMBL" id="TFK44385.1"/>
    </source>
</evidence>
<protein>
    <submittedName>
        <fullName evidence="2">Uncharacterized protein</fullName>
    </submittedName>
</protein>
<feature type="compositionally biased region" description="Basic and acidic residues" evidence="1">
    <location>
        <begin position="63"/>
        <end position="72"/>
    </location>
</feature>
<dbReference type="Proteomes" id="UP000308652">
    <property type="component" value="Unassembled WGS sequence"/>
</dbReference>
<feature type="region of interest" description="Disordered" evidence="1">
    <location>
        <begin position="63"/>
        <end position="84"/>
    </location>
</feature>